<dbReference type="Pfam" id="PF00107">
    <property type="entry name" value="ADH_zinc_N"/>
    <property type="match status" value="1"/>
</dbReference>
<dbReference type="InterPro" id="IPR020843">
    <property type="entry name" value="ER"/>
</dbReference>
<dbReference type="GO" id="GO:0016651">
    <property type="term" value="F:oxidoreductase activity, acting on NAD(P)H"/>
    <property type="evidence" value="ECO:0007669"/>
    <property type="project" value="InterPro"/>
</dbReference>
<dbReference type="InterPro" id="IPR011032">
    <property type="entry name" value="GroES-like_sf"/>
</dbReference>
<evidence type="ECO:0000313" key="4">
    <source>
        <dbReference type="EMBL" id="KAH6886933.1"/>
    </source>
</evidence>
<dbReference type="Proteomes" id="UP000777438">
    <property type="component" value="Unassembled WGS sequence"/>
</dbReference>
<evidence type="ECO:0000259" key="3">
    <source>
        <dbReference type="SMART" id="SM00829"/>
    </source>
</evidence>
<evidence type="ECO:0000256" key="2">
    <source>
        <dbReference type="ARBA" id="ARBA00023002"/>
    </source>
</evidence>
<dbReference type="OrthoDB" id="9992527at2759"/>
<dbReference type="Gene3D" id="3.40.50.720">
    <property type="entry name" value="NAD(P)-binding Rossmann-like Domain"/>
    <property type="match status" value="1"/>
</dbReference>
<dbReference type="EMBL" id="JAGPYM010000015">
    <property type="protein sequence ID" value="KAH6886933.1"/>
    <property type="molecule type" value="Genomic_DNA"/>
</dbReference>
<sequence length="359" mass="37887">MKALVTNRNIASRLINMACGKAICGPGAHVVEVAKPTISDNEILVKVKAVALNPTDFKNIDAFSPPGSVVGCDYAGQVAQVGANAASRWKIGDRVAGLVHGGISSDRGAFAEFLKTDADLAWHVPDEMSDAEASTYGISAVTAMLSLNLRLNLPWANESETPVSPAGEGIFIYGGSTSAGLSHIQLAKAIGYTVITTASPRSFDLVKAYGADAVFDYHSPSVAQEIAKGYSSIGHAVDCYSEGMSTAICAQVIKNKGGKVVTLLPTGKSKTAGVEYDWVVAYTLFGRSFQILPPLGPKFEANVEDRKGLARFYATLPKLVPALRPPPITVSEGGFEDLLDGLDKLRQHKVSGGKLVVMF</sequence>
<reference evidence="4 5" key="1">
    <citation type="journal article" date="2021" name="Nat. Commun.">
        <title>Genetic determinants of endophytism in the Arabidopsis root mycobiome.</title>
        <authorList>
            <person name="Mesny F."/>
            <person name="Miyauchi S."/>
            <person name="Thiergart T."/>
            <person name="Pickel B."/>
            <person name="Atanasova L."/>
            <person name="Karlsson M."/>
            <person name="Huettel B."/>
            <person name="Barry K.W."/>
            <person name="Haridas S."/>
            <person name="Chen C."/>
            <person name="Bauer D."/>
            <person name="Andreopoulos W."/>
            <person name="Pangilinan J."/>
            <person name="LaButti K."/>
            <person name="Riley R."/>
            <person name="Lipzen A."/>
            <person name="Clum A."/>
            <person name="Drula E."/>
            <person name="Henrissat B."/>
            <person name="Kohler A."/>
            <person name="Grigoriev I.V."/>
            <person name="Martin F.M."/>
            <person name="Hacquard S."/>
        </authorList>
    </citation>
    <scope>NUCLEOTIDE SEQUENCE [LARGE SCALE GENOMIC DNA]</scope>
    <source>
        <strain evidence="4 5">MPI-CAGE-CH-0241</strain>
    </source>
</reference>
<name>A0A9P9ANP7_9HYPO</name>
<dbReference type="InterPro" id="IPR013154">
    <property type="entry name" value="ADH-like_N"/>
</dbReference>
<feature type="domain" description="Enoyl reductase (ER)" evidence="3">
    <location>
        <begin position="27"/>
        <end position="357"/>
    </location>
</feature>
<dbReference type="InterPro" id="IPR013149">
    <property type="entry name" value="ADH-like_C"/>
</dbReference>
<dbReference type="InterPro" id="IPR036291">
    <property type="entry name" value="NAD(P)-bd_dom_sf"/>
</dbReference>
<dbReference type="SUPFAM" id="SSF50129">
    <property type="entry name" value="GroES-like"/>
    <property type="match status" value="1"/>
</dbReference>
<proteinExistence type="inferred from homology"/>
<dbReference type="PANTHER" id="PTHR45348">
    <property type="entry name" value="HYPOTHETICAL OXIDOREDUCTASE (EUROFUNG)"/>
    <property type="match status" value="1"/>
</dbReference>
<dbReference type="SUPFAM" id="SSF51735">
    <property type="entry name" value="NAD(P)-binding Rossmann-fold domains"/>
    <property type="match status" value="1"/>
</dbReference>
<keyword evidence="5" id="KW-1185">Reference proteome</keyword>
<dbReference type="PANTHER" id="PTHR45348:SF7">
    <property type="entry name" value="ZINC BINDING OXIDOREDUCTASE, PUTATIVE-RELATED"/>
    <property type="match status" value="1"/>
</dbReference>
<keyword evidence="2" id="KW-0560">Oxidoreductase</keyword>
<dbReference type="CDD" id="cd08249">
    <property type="entry name" value="enoyl_reductase_like"/>
    <property type="match status" value="1"/>
</dbReference>
<comment type="caution">
    <text evidence="4">The sequence shown here is derived from an EMBL/GenBank/DDBJ whole genome shotgun (WGS) entry which is preliminary data.</text>
</comment>
<dbReference type="SMART" id="SM00829">
    <property type="entry name" value="PKS_ER"/>
    <property type="match status" value="1"/>
</dbReference>
<gene>
    <name evidence="4" type="ORF">B0T10DRAFT_490509</name>
</gene>
<organism evidence="4 5">
    <name type="scientific">Thelonectria olida</name>
    <dbReference type="NCBI Taxonomy" id="1576542"/>
    <lineage>
        <taxon>Eukaryota</taxon>
        <taxon>Fungi</taxon>
        <taxon>Dikarya</taxon>
        <taxon>Ascomycota</taxon>
        <taxon>Pezizomycotina</taxon>
        <taxon>Sordariomycetes</taxon>
        <taxon>Hypocreomycetidae</taxon>
        <taxon>Hypocreales</taxon>
        <taxon>Nectriaceae</taxon>
        <taxon>Thelonectria</taxon>
    </lineage>
</organism>
<evidence type="ECO:0000256" key="1">
    <source>
        <dbReference type="ARBA" id="ARBA00008072"/>
    </source>
</evidence>
<comment type="similarity">
    <text evidence="1">Belongs to the zinc-containing alcohol dehydrogenase family.</text>
</comment>
<dbReference type="Gene3D" id="3.90.180.10">
    <property type="entry name" value="Medium-chain alcohol dehydrogenases, catalytic domain"/>
    <property type="match status" value="1"/>
</dbReference>
<dbReference type="Pfam" id="PF08240">
    <property type="entry name" value="ADH_N"/>
    <property type="match status" value="1"/>
</dbReference>
<dbReference type="AlphaFoldDB" id="A0A9P9ANP7"/>
<protein>
    <submittedName>
        <fullName evidence="4">Chaperonin 10-like protein</fullName>
    </submittedName>
</protein>
<evidence type="ECO:0000313" key="5">
    <source>
        <dbReference type="Proteomes" id="UP000777438"/>
    </source>
</evidence>
<dbReference type="InterPro" id="IPR047122">
    <property type="entry name" value="Trans-enoyl_RdTase-like"/>
</dbReference>
<accession>A0A9P9ANP7</accession>